<feature type="compositionally biased region" description="Basic and acidic residues" evidence="1">
    <location>
        <begin position="320"/>
        <end position="344"/>
    </location>
</feature>
<name>K0TQB3_THAOC</name>
<protein>
    <submittedName>
        <fullName evidence="2">Uncharacterized protein</fullName>
    </submittedName>
</protein>
<evidence type="ECO:0000313" key="3">
    <source>
        <dbReference type="Proteomes" id="UP000266841"/>
    </source>
</evidence>
<organism evidence="2 3">
    <name type="scientific">Thalassiosira oceanica</name>
    <name type="common">Marine diatom</name>
    <dbReference type="NCBI Taxonomy" id="159749"/>
    <lineage>
        <taxon>Eukaryota</taxon>
        <taxon>Sar</taxon>
        <taxon>Stramenopiles</taxon>
        <taxon>Ochrophyta</taxon>
        <taxon>Bacillariophyta</taxon>
        <taxon>Coscinodiscophyceae</taxon>
        <taxon>Thalassiosirophycidae</taxon>
        <taxon>Thalassiosirales</taxon>
        <taxon>Thalassiosiraceae</taxon>
        <taxon>Thalassiosira</taxon>
    </lineage>
</organism>
<feature type="compositionally biased region" description="Gly residues" evidence="1">
    <location>
        <begin position="404"/>
        <end position="416"/>
    </location>
</feature>
<proteinExistence type="predicted"/>
<comment type="caution">
    <text evidence="2">The sequence shown here is derived from an EMBL/GenBank/DDBJ whole genome shotgun (WGS) entry which is preliminary data.</text>
</comment>
<keyword evidence="3" id="KW-1185">Reference proteome</keyword>
<feature type="compositionally biased region" description="Basic residues" evidence="1">
    <location>
        <begin position="359"/>
        <end position="374"/>
    </location>
</feature>
<evidence type="ECO:0000313" key="2">
    <source>
        <dbReference type="EMBL" id="EJK75747.1"/>
    </source>
</evidence>
<dbReference type="EMBL" id="AGNL01002747">
    <property type="protein sequence ID" value="EJK75747.1"/>
    <property type="molecule type" value="Genomic_DNA"/>
</dbReference>
<dbReference type="AlphaFoldDB" id="K0TQB3"/>
<sequence>MGRQYHVKAVSCRETLTPHQRSRGGDDVKPHPCRCSIGRQGEALVITQGRVRIESSPEMDGQPRPAQAKPDDSVGSMTENDVWGLVGTKRVKLSHLGECLGPPTLWVLAGAPYTLKLIKSQAVERLQEGNEVPDCREFQCSCQSKGLCYLQSYVRLDGDQELERNFSDTPGFQLDETCTGFTSLLALLRDPEPCARPPELRQPVRVEVRRATNEQVVAQGVKNRSALQQPGPFVGARIHQWGPGARLTPEDTKSTPPRTLPRFCPRGPPPPGGSKAVWTPGSPDGSGSAPPAITPTDNEDDKSTPCCCRQQQQPAGSRLRAQEGQRRAHSDLLLDDASGHDRPGRGGIPRRAPGDGGPGRRRHRPAARVRRRGLRVGLPQLRRGDGDERRRRRGLGLEARQEEGQGGGVGSGADGGGLDLLRAPVLGVARVGPSRRAPYRRPHQRRAAVRAVDRGQHLDHGGLRAGVAEGLPSEEPGVRLPGVLAPDRCAVADNERRSFGGRSSSARKTVLAGGRRVPPAGVPRNTEGRRGRGRRQRRQGYSAPGDRSRGVKESGVWPGSHGERRDGISSPLLADVRLEATCLRVLSCRRDGDVHNG</sequence>
<evidence type="ECO:0000256" key="1">
    <source>
        <dbReference type="SAM" id="MobiDB-lite"/>
    </source>
</evidence>
<feature type="compositionally biased region" description="Basic residues" evidence="1">
    <location>
        <begin position="437"/>
        <end position="448"/>
    </location>
</feature>
<feature type="compositionally biased region" description="Low complexity" evidence="1">
    <location>
        <begin position="280"/>
        <end position="291"/>
    </location>
</feature>
<reference evidence="2 3" key="1">
    <citation type="journal article" date="2012" name="Genome Biol.">
        <title>Genome and low-iron response of an oceanic diatom adapted to chronic iron limitation.</title>
        <authorList>
            <person name="Lommer M."/>
            <person name="Specht M."/>
            <person name="Roy A.S."/>
            <person name="Kraemer L."/>
            <person name="Andreson R."/>
            <person name="Gutowska M.A."/>
            <person name="Wolf J."/>
            <person name="Bergner S.V."/>
            <person name="Schilhabel M.B."/>
            <person name="Klostermeier U.C."/>
            <person name="Beiko R.G."/>
            <person name="Rosenstiel P."/>
            <person name="Hippler M."/>
            <person name="Laroche J."/>
        </authorList>
    </citation>
    <scope>NUCLEOTIDE SEQUENCE [LARGE SCALE GENOMIC DNA]</scope>
    <source>
        <strain evidence="2 3">CCMP1005</strain>
    </source>
</reference>
<feature type="region of interest" description="Disordered" evidence="1">
    <location>
        <begin position="221"/>
        <end position="416"/>
    </location>
</feature>
<gene>
    <name evidence="2" type="ORF">THAOC_02525</name>
</gene>
<dbReference type="Proteomes" id="UP000266841">
    <property type="component" value="Unassembled WGS sequence"/>
</dbReference>
<feature type="region of interest" description="Disordered" evidence="1">
    <location>
        <begin position="54"/>
        <end position="76"/>
    </location>
</feature>
<feature type="region of interest" description="Disordered" evidence="1">
    <location>
        <begin position="434"/>
        <end position="453"/>
    </location>
</feature>
<accession>K0TQB3</accession>
<feature type="region of interest" description="Disordered" evidence="1">
    <location>
        <begin position="495"/>
        <end position="568"/>
    </location>
</feature>